<comment type="caution">
    <text evidence="1">The sequence shown here is derived from an EMBL/GenBank/DDBJ whole genome shotgun (WGS) entry which is preliminary data.</text>
</comment>
<dbReference type="EMBL" id="VJXY01000086">
    <property type="protein sequence ID" value="MBD6620833.1"/>
    <property type="molecule type" value="Genomic_DNA"/>
</dbReference>
<dbReference type="InterPro" id="IPR009824">
    <property type="entry name" value="DUF1392"/>
</dbReference>
<protein>
    <submittedName>
        <fullName evidence="1">DUF1392 domain-containing protein</fullName>
    </submittedName>
</protein>
<organism evidence="1 2">
    <name type="scientific">Komarekiella delphini-convector SJRDD-AB1</name>
    <dbReference type="NCBI Taxonomy" id="2593771"/>
    <lineage>
        <taxon>Bacteria</taxon>
        <taxon>Bacillati</taxon>
        <taxon>Cyanobacteriota</taxon>
        <taxon>Cyanophyceae</taxon>
        <taxon>Nostocales</taxon>
        <taxon>Nostocaceae</taxon>
        <taxon>Komarekiella</taxon>
        <taxon>Komarekiella delphini-convector</taxon>
    </lineage>
</organism>
<proteinExistence type="predicted"/>
<evidence type="ECO:0000313" key="2">
    <source>
        <dbReference type="Proteomes" id="UP001165986"/>
    </source>
</evidence>
<dbReference type="AlphaFoldDB" id="A0AA40T545"/>
<dbReference type="Pfam" id="PF07154">
    <property type="entry name" value="DUF1392"/>
    <property type="match status" value="1"/>
</dbReference>
<dbReference type="RefSeq" id="WP_191762145.1">
    <property type="nucleotide sequence ID" value="NZ_VJXY01000086.1"/>
</dbReference>
<evidence type="ECO:0000313" key="1">
    <source>
        <dbReference type="EMBL" id="MBD6620833.1"/>
    </source>
</evidence>
<accession>A0AA40T545</accession>
<sequence>MTNLVHDLEQCWYISPPWGKEILPLSINLLERVYLTTTKSFGYCCGVEWLQQEWSYAVALNDEVIYTSALQLRGTGKLQLGIDKPVFTLGQRVVFRCNQDASKLRIVQGIHLIDDFWTYTVEWASPSLTECDGKLMTSGDRRAWVTDTDLVKV</sequence>
<dbReference type="Proteomes" id="UP001165986">
    <property type="component" value="Unassembled WGS sequence"/>
</dbReference>
<gene>
    <name evidence="1" type="ORF">FNW02_35060</name>
</gene>
<name>A0AA40T545_9NOST</name>
<reference evidence="1" key="1">
    <citation type="submission" date="2019-07" db="EMBL/GenBank/DDBJ databases">
        <title>Toxilogical consequences of a new and cryptic species of cyanobacteria (Komarekiella delphini-convector) recovered from the epidermis of a bottlenose dolphin and 1500 ft. in the air.</title>
        <authorList>
            <person name="Brown A.O."/>
            <person name="Dvorak P."/>
            <person name="Villanueva C.D."/>
            <person name="Foss A.J."/>
            <person name="Garvey A.D."/>
            <person name="Gibson Q.A."/>
            <person name="Johansen J.R."/>
            <person name="Casamatta D.A."/>
        </authorList>
    </citation>
    <scope>NUCLEOTIDE SEQUENCE</scope>
    <source>
        <strain evidence="1">SJRDD-AB1</strain>
    </source>
</reference>
<keyword evidence="2" id="KW-1185">Reference proteome</keyword>